<name>A0AAW0IMB6_MYOGA</name>
<gene>
    <name evidence="1" type="ORF">U0070_005665</name>
</gene>
<feature type="non-terminal residue" evidence="1">
    <location>
        <position position="1"/>
    </location>
</feature>
<organism evidence="1 2">
    <name type="scientific">Myodes glareolus</name>
    <name type="common">Bank vole</name>
    <name type="synonym">Clethrionomys glareolus</name>
    <dbReference type="NCBI Taxonomy" id="447135"/>
    <lineage>
        <taxon>Eukaryota</taxon>
        <taxon>Metazoa</taxon>
        <taxon>Chordata</taxon>
        <taxon>Craniata</taxon>
        <taxon>Vertebrata</taxon>
        <taxon>Euteleostomi</taxon>
        <taxon>Mammalia</taxon>
        <taxon>Eutheria</taxon>
        <taxon>Euarchontoglires</taxon>
        <taxon>Glires</taxon>
        <taxon>Rodentia</taxon>
        <taxon>Myomorpha</taxon>
        <taxon>Muroidea</taxon>
        <taxon>Cricetidae</taxon>
        <taxon>Arvicolinae</taxon>
        <taxon>Myodes</taxon>
    </lineage>
</organism>
<dbReference type="AlphaFoldDB" id="A0AAW0IMB6"/>
<sequence>GCSSRNVASTNHQPYKVTQGFFVCPGEAVCYDRTQWLCSKRMLASKKCKHFELGGDLTSSGAPNPFKGPKKIPRMAFILEL</sequence>
<accession>A0AAW0IMB6</accession>
<protein>
    <submittedName>
        <fullName evidence="1">Uncharacterized protein</fullName>
    </submittedName>
</protein>
<proteinExistence type="predicted"/>
<dbReference type="EMBL" id="JBBHLL010000112">
    <property type="protein sequence ID" value="KAK7815553.1"/>
    <property type="molecule type" value="Genomic_DNA"/>
</dbReference>
<feature type="non-terminal residue" evidence="1">
    <location>
        <position position="81"/>
    </location>
</feature>
<dbReference type="Proteomes" id="UP001488838">
    <property type="component" value="Unassembled WGS sequence"/>
</dbReference>
<comment type="caution">
    <text evidence="1">The sequence shown here is derived from an EMBL/GenBank/DDBJ whole genome shotgun (WGS) entry which is preliminary data.</text>
</comment>
<evidence type="ECO:0000313" key="1">
    <source>
        <dbReference type="EMBL" id="KAK7815553.1"/>
    </source>
</evidence>
<reference evidence="1 2" key="1">
    <citation type="journal article" date="2023" name="bioRxiv">
        <title>Conserved and derived expression patterns and positive selection on dental genes reveal complex evolutionary context of ever-growing rodent molars.</title>
        <authorList>
            <person name="Calamari Z.T."/>
            <person name="Song A."/>
            <person name="Cohen E."/>
            <person name="Akter M."/>
            <person name="Roy R.D."/>
            <person name="Hallikas O."/>
            <person name="Christensen M.M."/>
            <person name="Li P."/>
            <person name="Marangoni P."/>
            <person name="Jernvall J."/>
            <person name="Klein O.D."/>
        </authorList>
    </citation>
    <scope>NUCLEOTIDE SEQUENCE [LARGE SCALE GENOMIC DNA]</scope>
    <source>
        <strain evidence="1">V071</strain>
    </source>
</reference>
<evidence type="ECO:0000313" key="2">
    <source>
        <dbReference type="Proteomes" id="UP001488838"/>
    </source>
</evidence>
<keyword evidence="2" id="KW-1185">Reference proteome</keyword>